<dbReference type="PROSITE" id="PS51257">
    <property type="entry name" value="PROKAR_LIPOPROTEIN"/>
    <property type="match status" value="1"/>
</dbReference>
<reference evidence="1 2" key="1">
    <citation type="submission" date="2018-06" db="EMBL/GenBank/DDBJ databases">
        <title>Genomic Encyclopedia of Archaeal and Bacterial Type Strains, Phase II (KMG-II): from individual species to whole genera.</title>
        <authorList>
            <person name="Goeker M."/>
        </authorList>
    </citation>
    <scope>NUCLEOTIDE SEQUENCE [LARGE SCALE GENOMIC DNA]</scope>
    <source>
        <strain evidence="1 2">DSM 29821</strain>
    </source>
</reference>
<protein>
    <submittedName>
        <fullName evidence="1">Uncharacterized protein</fullName>
    </submittedName>
</protein>
<accession>A0A327W5P4</accession>
<evidence type="ECO:0000313" key="2">
    <source>
        <dbReference type="Proteomes" id="UP000249819"/>
    </source>
</evidence>
<comment type="caution">
    <text evidence="1">The sequence shown here is derived from an EMBL/GenBank/DDBJ whole genome shotgun (WGS) entry which is preliminary data.</text>
</comment>
<organism evidence="1 2">
    <name type="scientific">Chitinophaga dinghuensis</name>
    <dbReference type="NCBI Taxonomy" id="1539050"/>
    <lineage>
        <taxon>Bacteria</taxon>
        <taxon>Pseudomonadati</taxon>
        <taxon>Bacteroidota</taxon>
        <taxon>Chitinophagia</taxon>
        <taxon>Chitinophagales</taxon>
        <taxon>Chitinophagaceae</taxon>
        <taxon>Chitinophaga</taxon>
    </lineage>
</organism>
<keyword evidence="2" id="KW-1185">Reference proteome</keyword>
<dbReference type="AlphaFoldDB" id="A0A327W5P4"/>
<evidence type="ECO:0000313" key="1">
    <source>
        <dbReference type="EMBL" id="RAJ83334.1"/>
    </source>
</evidence>
<proteinExistence type="predicted"/>
<sequence length="160" mass="17913">MQHTSFKKYPLPFLLCGLFLSMSGCVPPQQKNVKIAVGNTSLSEQRLKILDSVVSFKVAYERSLNKAEYSSGLEADKKAYYNALHRLKSAREEVSGSINLLLADTSYGIKEMVSFTFVDPLSSYISPCALISRRELLKLTLYNLKYISSDSAFVCPGEHR</sequence>
<gene>
    <name evidence="1" type="ORF">CLV59_103298</name>
</gene>
<dbReference type="Proteomes" id="UP000249819">
    <property type="component" value="Unassembled WGS sequence"/>
</dbReference>
<dbReference type="EMBL" id="QLMA01000003">
    <property type="protein sequence ID" value="RAJ83334.1"/>
    <property type="molecule type" value="Genomic_DNA"/>
</dbReference>
<name>A0A327W5P4_9BACT</name>